<gene>
    <name evidence="2" type="ORF">WG68_00580</name>
</gene>
<dbReference type="Pfam" id="PF07963">
    <property type="entry name" value="N_methyl"/>
    <property type="match status" value="1"/>
</dbReference>
<comment type="caution">
    <text evidence="2">The sequence shown here is derived from an EMBL/GenBank/DDBJ whole genome shotgun (WGS) entry which is preliminary data.</text>
</comment>
<dbReference type="STRING" id="336831.WG68_00580"/>
<dbReference type="PROSITE" id="PS00409">
    <property type="entry name" value="PROKAR_NTER_METHYL"/>
    <property type="match status" value="1"/>
</dbReference>
<evidence type="ECO:0000313" key="2">
    <source>
        <dbReference type="EMBL" id="KKO47182.1"/>
    </source>
</evidence>
<dbReference type="NCBIfam" id="TIGR02532">
    <property type="entry name" value="IV_pilin_GFxxxE"/>
    <property type="match status" value="1"/>
</dbReference>
<reference evidence="2 3" key="1">
    <citation type="submission" date="2015-03" db="EMBL/GenBank/DDBJ databases">
        <title>Draft genome sequences of two protease-producing strains of Arsukibacterium isolated from two cold and alkaline environments.</title>
        <authorList>
            <person name="Lylloff J.E."/>
            <person name="Skov L.B."/>
            <person name="Jepsen M."/>
            <person name="Hallin P.F."/>
            <person name="Sorensen S.J."/>
            <person name="Stougaard P."/>
            <person name="Glaring M.A."/>
        </authorList>
    </citation>
    <scope>NUCLEOTIDE SEQUENCE [LARGE SCALE GENOMIC DNA]</scope>
    <source>
        <strain evidence="2 3">GCM72</strain>
    </source>
</reference>
<keyword evidence="1" id="KW-0472">Membrane</keyword>
<dbReference type="RefSeq" id="WP_046555711.1">
    <property type="nucleotide sequence ID" value="NZ_LAHO01000001.1"/>
</dbReference>
<accession>A0A0M2V8L9</accession>
<organism evidence="2 3">
    <name type="scientific">Arsukibacterium ikkense</name>
    <dbReference type="NCBI Taxonomy" id="336831"/>
    <lineage>
        <taxon>Bacteria</taxon>
        <taxon>Pseudomonadati</taxon>
        <taxon>Pseudomonadota</taxon>
        <taxon>Gammaproteobacteria</taxon>
        <taxon>Chromatiales</taxon>
        <taxon>Chromatiaceae</taxon>
        <taxon>Arsukibacterium</taxon>
    </lineage>
</organism>
<keyword evidence="1" id="KW-0812">Transmembrane</keyword>
<dbReference type="InterPro" id="IPR012902">
    <property type="entry name" value="N_methyl_site"/>
</dbReference>
<evidence type="ECO:0000256" key="1">
    <source>
        <dbReference type="SAM" id="Phobius"/>
    </source>
</evidence>
<dbReference type="EMBL" id="LAHO01000001">
    <property type="protein sequence ID" value="KKO47182.1"/>
    <property type="molecule type" value="Genomic_DNA"/>
</dbReference>
<keyword evidence="3" id="KW-1185">Reference proteome</keyword>
<dbReference type="OrthoDB" id="5296662at2"/>
<dbReference type="AlphaFoldDB" id="A0A0M2V8L9"/>
<dbReference type="PATRIC" id="fig|336831.14.peg.2325"/>
<dbReference type="Proteomes" id="UP000034228">
    <property type="component" value="Unassembled WGS sequence"/>
</dbReference>
<evidence type="ECO:0000313" key="3">
    <source>
        <dbReference type="Proteomes" id="UP000034228"/>
    </source>
</evidence>
<name>A0A0M2V8L9_9GAMM</name>
<sequence>MKIKQQGFSLVELMIAMVLGLLVIGGVIGVFIANQATSRANMTLSELQNTARLSFQLMSQDIRNAGFIGCNNSPWVGNSIAIAGVRPAWADWATGSGILGLAAPVAAINGVTPTNGTQALRLMFAAGNSNSINNYVGSTLSLNTNSVVAAGQVAVACDETMSSIFQVTTAVADEVTHNVSGLNADADLGFISPWAPGTSPPRNFSNNAMLMRFESIAWFVAPSRDDTTVNSLYRASLIGDTQVNEEVLFGVSDLQFVYLNGDTLNFETAAAVNASNTWGRIIAANVTVTLDDAVLQGINIPDNVKNISFLVSLRNRLGGDGVRVLF</sequence>
<proteinExistence type="predicted"/>
<evidence type="ECO:0008006" key="4">
    <source>
        <dbReference type="Google" id="ProtNLM"/>
    </source>
</evidence>
<keyword evidence="1" id="KW-1133">Transmembrane helix</keyword>
<feature type="transmembrane region" description="Helical" evidence="1">
    <location>
        <begin position="12"/>
        <end position="33"/>
    </location>
</feature>
<protein>
    <recommendedName>
        <fullName evidence="4">Pilus assembly protein PilW</fullName>
    </recommendedName>
</protein>